<sequence length="66" mass="7486">MRGETLMQEKPNSLPCDIKVLENEEQLLETLKAQGKEVIYLEHNDLSQSGWFNPFTGESGSFTKKA</sequence>
<evidence type="ECO:0000313" key="2">
    <source>
        <dbReference type="Proteomes" id="UP000516384"/>
    </source>
</evidence>
<dbReference type="Proteomes" id="UP000516384">
    <property type="component" value="Chromosome"/>
</dbReference>
<protein>
    <submittedName>
        <fullName evidence="1">Uncharacterized protein</fullName>
    </submittedName>
</protein>
<dbReference type="AlphaFoldDB" id="A0A7H0Y1X6"/>
<organism evidence="1 2">
    <name type="scientific">Paenibacillus peoriae</name>
    <dbReference type="NCBI Taxonomy" id="59893"/>
    <lineage>
        <taxon>Bacteria</taxon>
        <taxon>Bacillati</taxon>
        <taxon>Bacillota</taxon>
        <taxon>Bacilli</taxon>
        <taxon>Bacillales</taxon>
        <taxon>Paenibacillaceae</taxon>
        <taxon>Paenibacillus</taxon>
    </lineage>
</organism>
<name>A0A7H0Y1X6_9BACL</name>
<evidence type="ECO:0000313" key="1">
    <source>
        <dbReference type="EMBL" id="QNR65084.1"/>
    </source>
</evidence>
<dbReference type="EMBL" id="CP061172">
    <property type="protein sequence ID" value="QNR65084.1"/>
    <property type="molecule type" value="Genomic_DNA"/>
</dbReference>
<reference evidence="1 2" key="1">
    <citation type="submission" date="2020-09" db="EMBL/GenBank/DDBJ databases">
        <title>Characterization of Paenibacillus peoriae strain ZF390 with broad-spectrum antimicrobial activity as a potential biocontrol agent.</title>
        <authorList>
            <person name="Li L."/>
            <person name="Zhao Y."/>
            <person name="Li B."/>
            <person name="Xie X."/>
        </authorList>
    </citation>
    <scope>NUCLEOTIDE SEQUENCE [LARGE SCALE GENOMIC DNA]</scope>
    <source>
        <strain evidence="1 2">ZF390</strain>
    </source>
</reference>
<proteinExistence type="predicted"/>
<accession>A0A7H0Y1X6</accession>
<gene>
    <name evidence="1" type="ORF">IAQ67_14225</name>
</gene>